<reference evidence="1" key="1">
    <citation type="submission" date="2022-04" db="EMBL/GenBank/DDBJ databases">
        <title>Jade perch genome.</title>
        <authorList>
            <person name="Chao B."/>
        </authorList>
    </citation>
    <scope>NUCLEOTIDE SEQUENCE</scope>
    <source>
        <strain evidence="1">CB-2022</strain>
    </source>
</reference>
<evidence type="ECO:0000313" key="2">
    <source>
        <dbReference type="Proteomes" id="UP000831701"/>
    </source>
</evidence>
<evidence type="ECO:0000313" key="1">
    <source>
        <dbReference type="EMBL" id="KAI3372915.1"/>
    </source>
</evidence>
<gene>
    <name evidence="1" type="ORF">L3Q82_023363</name>
</gene>
<sequence>MPRSVRPGADDSLENARCQSRPLHAPLLWIGAEQEWHLGDKIRRKERPLELRHAPGSEIIGVINIPVPAEQLQLLQPGMNVPLCLLTVAHLLCAAAGAQRVSVQRQLLEEEIRSGRRTCRLYCRVGIGFHLQIHPDGRVNGSHEPSQLSVLELFAVSQGVIGIKGVYSNRFLAMNKRGRLHATEWFTDDCKFRERFQENSYNTYASVIHRNHRTGREWFVALNKRGKAKMGSSPRVKSQHVSTHFLPRVSLHDGGERGFTITDRSKERRKDPPPPPKSPVAKANMHAGTTPRRTQVKYWPNPQQHRLKMESSTAARFHDSLTQFKAYEDYLDSKITPMDIFYLKSRELARNLVEHGHKGTVLSREEFEEKKAAAQAAEAAKSNAFYGRNRPMTLASAGKELKDNFLKALAEREEANRSGKMTVSTLLQHSNCYVMGFPSNISAIPLGWEQNPYCVKLTGNGPPSLPKYHESQLPAPLPSIKPHLPFSSDLVREPLMKGNRKPFALVFIRKCYFAASVYSQQQTTSVSDEAISHEPLFAKVDRLDDIVKAQRRGTSVIFIRDHNTLGQEVSGYIDYAHRLKTQDFEPYFSGKKRLVPGRSDLCYYNWKTQVSTSNSSPNFEEQRLYSESSSRVTRLLTLSLKERPATLREETHFGRLYPRSCPFGHYPKFMTIGHRRVSQDSPTTSRDLRYSGRISSTPGALPLRSLQLNYLSDFGLGDGRVHLRDPSLRFLIGRQVGGIEEILEVFLPPSDNNVPSRGTPLQNCGDVNLQDWQKHGHAKVNLVGIDIFTNKKHEDMCPSTHNMDVPSIKRIDYQLVNIND</sequence>
<keyword evidence="2" id="KW-1185">Reference proteome</keyword>
<dbReference type="Proteomes" id="UP000831701">
    <property type="component" value="Chromosome 5"/>
</dbReference>
<comment type="caution">
    <text evidence="1">The sequence shown here is derived from an EMBL/GenBank/DDBJ whole genome shotgun (WGS) entry which is preliminary data.</text>
</comment>
<organism evidence="1 2">
    <name type="scientific">Scortum barcoo</name>
    <name type="common">barcoo grunter</name>
    <dbReference type="NCBI Taxonomy" id="214431"/>
    <lineage>
        <taxon>Eukaryota</taxon>
        <taxon>Metazoa</taxon>
        <taxon>Chordata</taxon>
        <taxon>Craniata</taxon>
        <taxon>Vertebrata</taxon>
        <taxon>Euteleostomi</taxon>
        <taxon>Actinopterygii</taxon>
        <taxon>Neopterygii</taxon>
        <taxon>Teleostei</taxon>
        <taxon>Neoteleostei</taxon>
        <taxon>Acanthomorphata</taxon>
        <taxon>Eupercaria</taxon>
        <taxon>Centrarchiformes</taxon>
        <taxon>Terapontoidei</taxon>
        <taxon>Terapontidae</taxon>
        <taxon>Scortum</taxon>
    </lineage>
</organism>
<accession>A0ACB8WYP9</accession>
<name>A0ACB8WYP9_9TELE</name>
<protein>
    <submittedName>
        <fullName evidence="1">Uncharacterized protein</fullName>
    </submittedName>
</protein>
<proteinExistence type="predicted"/>
<dbReference type="EMBL" id="CM041535">
    <property type="protein sequence ID" value="KAI3372915.1"/>
    <property type="molecule type" value="Genomic_DNA"/>
</dbReference>